<keyword evidence="3" id="KW-1185">Reference proteome</keyword>
<accession>A0A396RM09</accession>
<dbReference type="Proteomes" id="UP000266693">
    <property type="component" value="Unassembled WGS sequence"/>
</dbReference>
<organism evidence="2 3">
    <name type="scientific">Sphingomonas gilva</name>
    <dbReference type="NCBI Taxonomy" id="2305907"/>
    <lineage>
        <taxon>Bacteria</taxon>
        <taxon>Pseudomonadati</taxon>
        <taxon>Pseudomonadota</taxon>
        <taxon>Alphaproteobacteria</taxon>
        <taxon>Sphingomonadales</taxon>
        <taxon>Sphingomonadaceae</taxon>
        <taxon>Sphingomonas</taxon>
    </lineage>
</organism>
<dbReference type="RefSeq" id="WP_118864968.1">
    <property type="nucleotide sequence ID" value="NZ_QWLV01000008.1"/>
</dbReference>
<evidence type="ECO:0000313" key="3">
    <source>
        <dbReference type="Proteomes" id="UP000266693"/>
    </source>
</evidence>
<feature type="transmembrane region" description="Helical" evidence="1">
    <location>
        <begin position="234"/>
        <end position="253"/>
    </location>
</feature>
<evidence type="ECO:0000256" key="1">
    <source>
        <dbReference type="SAM" id="Phobius"/>
    </source>
</evidence>
<feature type="transmembrane region" description="Helical" evidence="1">
    <location>
        <begin position="27"/>
        <end position="48"/>
    </location>
</feature>
<comment type="caution">
    <text evidence="2">The sequence shown here is derived from an EMBL/GenBank/DDBJ whole genome shotgun (WGS) entry which is preliminary data.</text>
</comment>
<gene>
    <name evidence="2" type="ORF">D1610_14790</name>
</gene>
<feature type="transmembrane region" description="Helical" evidence="1">
    <location>
        <begin position="54"/>
        <end position="74"/>
    </location>
</feature>
<keyword evidence="1" id="KW-0812">Transmembrane</keyword>
<evidence type="ECO:0000313" key="2">
    <source>
        <dbReference type="EMBL" id="RHW16656.1"/>
    </source>
</evidence>
<sequence>MSIVRKLIHFVPFGYLWQTRLGGFRDFVFNALSAWIPGWFLLVMLGGYEPFAAIGLYAIGYVSFVAFYEVGYLANDTAGTRHDETPRRRLKVSFGAIDFVVFLIIRATAWAGIGWLMGWTDDWLWWTFYTALGVVTVYHNVVANSAYKAVSFIQMSLMRFVGPVLFLLPASTLPLLLALALIAFTYHRFVTYLASKGRLDMPERKARWYYVRVSATLLPIASVIAVATESFVPVALMAYLVAIHLLNGLANAARTGQADGLPTARG</sequence>
<reference evidence="2 3" key="1">
    <citation type="submission" date="2018-08" db="EMBL/GenBank/DDBJ databases">
        <title>The multiple taxonomic identification of Sphingomonas gilva.</title>
        <authorList>
            <person name="Zhu D."/>
            <person name="Zheng S."/>
        </authorList>
    </citation>
    <scope>NUCLEOTIDE SEQUENCE [LARGE SCALE GENOMIC DNA]</scope>
    <source>
        <strain evidence="2 3">ZDH117</strain>
    </source>
</reference>
<keyword evidence="1" id="KW-0472">Membrane</keyword>
<proteinExistence type="predicted"/>
<keyword evidence="1" id="KW-1133">Transmembrane helix</keyword>
<protein>
    <submittedName>
        <fullName evidence="2">Uncharacterized protein</fullName>
    </submittedName>
</protein>
<feature type="transmembrane region" description="Helical" evidence="1">
    <location>
        <begin position="95"/>
        <end position="117"/>
    </location>
</feature>
<feature type="transmembrane region" description="Helical" evidence="1">
    <location>
        <begin position="164"/>
        <end position="189"/>
    </location>
</feature>
<name>A0A396RM09_9SPHN</name>
<dbReference type="AlphaFoldDB" id="A0A396RM09"/>
<feature type="transmembrane region" description="Helical" evidence="1">
    <location>
        <begin position="123"/>
        <end position="143"/>
    </location>
</feature>
<dbReference type="EMBL" id="QWLV01000008">
    <property type="protein sequence ID" value="RHW16656.1"/>
    <property type="molecule type" value="Genomic_DNA"/>
</dbReference>
<dbReference type="OrthoDB" id="7869105at2"/>